<evidence type="ECO:0000313" key="3">
    <source>
        <dbReference type="Proteomes" id="UP001596052"/>
    </source>
</evidence>
<reference evidence="3" key="1">
    <citation type="journal article" date="2019" name="Int. J. Syst. Evol. Microbiol.">
        <title>The Global Catalogue of Microorganisms (GCM) 10K type strain sequencing project: providing services to taxonomists for standard genome sequencing and annotation.</title>
        <authorList>
            <consortium name="The Broad Institute Genomics Platform"/>
            <consortium name="The Broad Institute Genome Sequencing Center for Infectious Disease"/>
            <person name="Wu L."/>
            <person name="Ma J."/>
        </authorList>
    </citation>
    <scope>NUCLEOTIDE SEQUENCE [LARGE SCALE GENOMIC DNA]</scope>
    <source>
        <strain evidence="3">CGMCC 4.1469</strain>
    </source>
</reference>
<dbReference type="RefSeq" id="WP_377171011.1">
    <property type="nucleotide sequence ID" value="NZ_JBHSMQ010000011.1"/>
</dbReference>
<feature type="chain" id="PRO_5046360266" evidence="1">
    <location>
        <begin position="22"/>
        <end position="312"/>
    </location>
</feature>
<proteinExistence type="predicted"/>
<keyword evidence="1" id="KW-0732">Signal</keyword>
<organism evidence="2 3">
    <name type="scientific">Prosthecobacter fluviatilis</name>
    <dbReference type="NCBI Taxonomy" id="445931"/>
    <lineage>
        <taxon>Bacteria</taxon>
        <taxon>Pseudomonadati</taxon>
        <taxon>Verrucomicrobiota</taxon>
        <taxon>Verrucomicrobiia</taxon>
        <taxon>Verrucomicrobiales</taxon>
        <taxon>Verrucomicrobiaceae</taxon>
        <taxon>Prosthecobacter</taxon>
    </lineage>
</organism>
<protein>
    <submittedName>
        <fullName evidence="2">Uncharacterized protein</fullName>
    </submittedName>
</protein>
<dbReference type="EMBL" id="JBHSMQ010000011">
    <property type="protein sequence ID" value="MFC5457567.1"/>
    <property type="molecule type" value="Genomic_DNA"/>
</dbReference>
<gene>
    <name evidence="2" type="ORF">ACFQDI_22050</name>
</gene>
<keyword evidence="3" id="KW-1185">Reference proteome</keyword>
<accession>A0ABW0KYH7</accession>
<feature type="signal peptide" evidence="1">
    <location>
        <begin position="1"/>
        <end position="21"/>
    </location>
</feature>
<evidence type="ECO:0000313" key="2">
    <source>
        <dbReference type="EMBL" id="MFC5457567.1"/>
    </source>
</evidence>
<name>A0ABW0KYH7_9BACT</name>
<dbReference type="Proteomes" id="UP001596052">
    <property type="component" value="Unassembled WGS sequence"/>
</dbReference>
<evidence type="ECO:0000256" key="1">
    <source>
        <dbReference type="SAM" id="SignalP"/>
    </source>
</evidence>
<comment type="caution">
    <text evidence="2">The sequence shown here is derived from an EMBL/GenBank/DDBJ whole genome shotgun (WGS) entry which is preliminary data.</text>
</comment>
<sequence length="312" mass="34621">MKCRFLLLFSILLLMAAPLSAAEMRGMWIYKTDEIAASPEASDALFDFCAQRHITDLFWQVHFTKLENGGRELKNAAPTRAFIQHAHARSLRIHALFGDPSHTLRAKHGIVLASVDGILAFNREEPRDAHFDGVHLDIEPHGLLQWKKADPAQKCDLLTQFVEVNHKAVSRAHTAEPGLIYGVDIVFWLDKTTPEGKPAYPVNYQGVAKDAAQHLLDCVDHVAIMSYRDTAEGKNGIVSLVAKTIAYADTTKAKVFVGAKMANIGPKMEGFYGKTETQMMSALRAVDDTYTSHPGYAGLAFFMFEAFKIMTP</sequence>